<dbReference type="GO" id="GO:0006857">
    <property type="term" value="P:oligopeptide transport"/>
    <property type="evidence" value="ECO:0007669"/>
    <property type="project" value="InterPro"/>
</dbReference>
<feature type="transmembrane region" description="Helical" evidence="7">
    <location>
        <begin position="61"/>
        <end position="81"/>
    </location>
</feature>
<feature type="transmembrane region" description="Helical" evidence="7">
    <location>
        <begin position="153"/>
        <end position="174"/>
    </location>
</feature>
<reference evidence="8 9" key="1">
    <citation type="submission" date="2014-09" db="EMBL/GenBank/DDBJ databases">
        <title>Sporocytophaga myxococcoides PG-01 genome sequencing.</title>
        <authorList>
            <person name="Liu L."/>
            <person name="Gao P.J."/>
            <person name="Chen G.J."/>
            <person name="Wang L.S."/>
        </authorList>
    </citation>
    <scope>NUCLEOTIDE SEQUENCE [LARGE SCALE GENOMIC DNA]</scope>
    <source>
        <strain evidence="8 9">PG-01</strain>
    </source>
</reference>
<comment type="subcellular location">
    <subcellularLocation>
        <location evidence="1 6">Membrane</location>
        <topology evidence="1 6">Multi-pass membrane protein</topology>
    </subcellularLocation>
</comment>
<accession>A0A098L8I0</accession>
<feature type="transmembrane region" description="Helical" evidence="7">
    <location>
        <begin position="180"/>
        <end position="199"/>
    </location>
</feature>
<dbReference type="PROSITE" id="PS01022">
    <property type="entry name" value="PTR2_1"/>
    <property type="match status" value="1"/>
</dbReference>
<feature type="transmembrane region" description="Helical" evidence="7">
    <location>
        <begin position="282"/>
        <end position="303"/>
    </location>
</feature>
<keyword evidence="4 7" id="KW-1133">Transmembrane helix</keyword>
<gene>
    <name evidence="8" type="ORF">MYP_311</name>
</gene>
<feature type="transmembrane region" description="Helical" evidence="7">
    <location>
        <begin position="88"/>
        <end position="107"/>
    </location>
</feature>
<dbReference type="InterPro" id="IPR036259">
    <property type="entry name" value="MFS_trans_sf"/>
</dbReference>
<evidence type="ECO:0000256" key="1">
    <source>
        <dbReference type="ARBA" id="ARBA00004141"/>
    </source>
</evidence>
<name>A0A098L8I0_9BACT</name>
<dbReference type="PROSITE" id="PS01023">
    <property type="entry name" value="PTR2_2"/>
    <property type="match status" value="1"/>
</dbReference>
<keyword evidence="5 7" id="KW-0472">Membrane</keyword>
<dbReference type="Pfam" id="PF00854">
    <property type="entry name" value="PTR2"/>
    <property type="match status" value="2"/>
</dbReference>
<evidence type="ECO:0000256" key="2">
    <source>
        <dbReference type="ARBA" id="ARBA00005982"/>
    </source>
</evidence>
<feature type="transmembrane region" description="Helical" evidence="7">
    <location>
        <begin position="315"/>
        <end position="332"/>
    </location>
</feature>
<feature type="transmembrane region" description="Helical" evidence="7">
    <location>
        <begin position="224"/>
        <end position="245"/>
    </location>
</feature>
<dbReference type="Gene3D" id="1.20.1250.20">
    <property type="entry name" value="MFS general substrate transporter like domains"/>
    <property type="match status" value="2"/>
</dbReference>
<evidence type="ECO:0000256" key="7">
    <source>
        <dbReference type="SAM" id="Phobius"/>
    </source>
</evidence>
<comment type="similarity">
    <text evidence="2 6">Belongs to the major facilitator superfamily. Proton-dependent oligopeptide transporter (POT/PTR) (TC 2.A.17) family.</text>
</comment>
<evidence type="ECO:0000256" key="6">
    <source>
        <dbReference type="RuleBase" id="RU003755"/>
    </source>
</evidence>
<organism evidence="8 9">
    <name type="scientific">Sporocytophaga myxococcoides</name>
    <dbReference type="NCBI Taxonomy" id="153721"/>
    <lineage>
        <taxon>Bacteria</taxon>
        <taxon>Pseudomonadati</taxon>
        <taxon>Bacteroidota</taxon>
        <taxon>Cytophagia</taxon>
        <taxon>Cytophagales</taxon>
        <taxon>Cytophagaceae</taxon>
        <taxon>Sporocytophaga</taxon>
    </lineage>
</organism>
<evidence type="ECO:0000313" key="8">
    <source>
        <dbReference type="EMBL" id="GAL83085.1"/>
    </source>
</evidence>
<feature type="transmembrane region" description="Helical" evidence="7">
    <location>
        <begin position="113"/>
        <end position="132"/>
    </location>
</feature>
<evidence type="ECO:0000256" key="4">
    <source>
        <dbReference type="ARBA" id="ARBA00022989"/>
    </source>
</evidence>
<dbReference type="RefSeq" id="WP_045457470.1">
    <property type="nucleotide sequence ID" value="NZ_BBLT01000001.1"/>
</dbReference>
<dbReference type="PANTHER" id="PTHR11654">
    <property type="entry name" value="OLIGOPEPTIDE TRANSPORTER-RELATED"/>
    <property type="match status" value="1"/>
</dbReference>
<dbReference type="InterPro" id="IPR018456">
    <property type="entry name" value="PTR2_symporter_CS"/>
</dbReference>
<keyword evidence="9" id="KW-1185">Reference proteome</keyword>
<feature type="transmembrane region" description="Helical" evidence="7">
    <location>
        <begin position="344"/>
        <end position="368"/>
    </location>
</feature>
<keyword evidence="3 6" id="KW-0812">Transmembrane</keyword>
<dbReference type="SUPFAM" id="SSF103473">
    <property type="entry name" value="MFS general substrate transporter"/>
    <property type="match status" value="1"/>
</dbReference>
<dbReference type="STRING" id="153721.MYP_311"/>
<comment type="caution">
    <text evidence="8">The sequence shown here is derived from an EMBL/GenBank/DDBJ whole genome shotgun (WGS) entry which is preliminary data.</text>
</comment>
<dbReference type="EMBL" id="BBLT01000001">
    <property type="protein sequence ID" value="GAL83085.1"/>
    <property type="molecule type" value="Genomic_DNA"/>
</dbReference>
<evidence type="ECO:0000256" key="3">
    <source>
        <dbReference type="ARBA" id="ARBA00022692"/>
    </source>
</evidence>
<sequence>MNSKEVRRKGMPASIPYIIGNELAERFSYYGMKTILTVFMTKYLMDSTGNLDVMSEGESKFWYHMFVSANYFFPILGALLSDILWGKYKTIISLSIIYCLGHLALSLDETRLGLSFGLTMIAIGSGGIKPCVSANVGDQFTEENKDLLPKIFNYFYLSVNMGAFVSTIFTPILLRKFGPSIAFGVPGALMLLATVIFWLGRSKYAVIPPVGWKKYKEEILSKEGMNAMGGLVVIYLFIAVFWSLYEQTGSSWVIQAMNPHMIKSFDLFGYYQFEILPDQVQALNPIFVLILVPLFDLVVYPFLGRFFKLTSLRKITIGMFICASSFAIVAFMETSLYAGKDISILWQCFAYLILTISEVMIYGTGLEFSYTQAPNNMKSLIMGFFLLSVSLGSLFTALINWFIQNPDKTSKLAGPAYFWFFSGLMLITAIVFIFVALKYKERSYVRKAVA</sequence>
<dbReference type="InterPro" id="IPR000109">
    <property type="entry name" value="POT_fam"/>
</dbReference>
<feature type="transmembrane region" description="Helical" evidence="7">
    <location>
        <begin position="380"/>
        <end position="404"/>
    </location>
</feature>
<dbReference type="CDD" id="cd17347">
    <property type="entry name" value="MFS_SLC15A1_2_like"/>
    <property type="match status" value="1"/>
</dbReference>
<dbReference type="OrthoDB" id="9772725at2"/>
<keyword evidence="6" id="KW-0813">Transport</keyword>
<evidence type="ECO:0000313" key="9">
    <source>
        <dbReference type="Proteomes" id="UP000030185"/>
    </source>
</evidence>
<dbReference type="AlphaFoldDB" id="A0A098L8I0"/>
<feature type="transmembrane region" description="Helical" evidence="7">
    <location>
        <begin position="416"/>
        <end position="437"/>
    </location>
</feature>
<evidence type="ECO:0000256" key="5">
    <source>
        <dbReference type="ARBA" id="ARBA00023136"/>
    </source>
</evidence>
<proteinExistence type="inferred from homology"/>
<dbReference type="eggNOG" id="COG3104">
    <property type="taxonomic scope" value="Bacteria"/>
</dbReference>
<protein>
    <submittedName>
        <fullName evidence="8">Proton-dependent oligopeptide transporter POT family</fullName>
    </submittedName>
</protein>
<dbReference type="Proteomes" id="UP000030185">
    <property type="component" value="Unassembled WGS sequence"/>
</dbReference>
<dbReference type="GO" id="GO:0022857">
    <property type="term" value="F:transmembrane transporter activity"/>
    <property type="evidence" value="ECO:0007669"/>
    <property type="project" value="InterPro"/>
</dbReference>
<dbReference type="GO" id="GO:0016020">
    <property type="term" value="C:membrane"/>
    <property type="evidence" value="ECO:0007669"/>
    <property type="project" value="UniProtKB-SubCell"/>
</dbReference>